<proteinExistence type="predicted"/>
<dbReference type="Proteomes" id="UP000008281">
    <property type="component" value="Unassembled WGS sequence"/>
</dbReference>
<dbReference type="HOGENOM" id="CLU_1579975_0_0_1"/>
<dbReference type="InParanoid" id="E3NND3"/>
<evidence type="ECO:0000313" key="1">
    <source>
        <dbReference type="EMBL" id="EFP10559.1"/>
    </source>
</evidence>
<keyword evidence="2" id="KW-1185">Reference proteome</keyword>
<name>E3NND3_CAERE</name>
<dbReference type="EMBL" id="DS269200">
    <property type="protein sequence ID" value="EFP10559.1"/>
    <property type="molecule type" value="Genomic_DNA"/>
</dbReference>
<organism evidence="2">
    <name type="scientific">Caenorhabditis remanei</name>
    <name type="common">Caenorhabditis vulgaris</name>
    <dbReference type="NCBI Taxonomy" id="31234"/>
    <lineage>
        <taxon>Eukaryota</taxon>
        <taxon>Metazoa</taxon>
        <taxon>Ecdysozoa</taxon>
        <taxon>Nematoda</taxon>
        <taxon>Chromadorea</taxon>
        <taxon>Rhabditida</taxon>
        <taxon>Rhabditina</taxon>
        <taxon>Rhabditomorpha</taxon>
        <taxon>Rhabditoidea</taxon>
        <taxon>Rhabditidae</taxon>
        <taxon>Peloderinae</taxon>
        <taxon>Caenorhabditis</taxon>
    </lineage>
</organism>
<dbReference type="AlphaFoldDB" id="E3NND3"/>
<accession>E3NND3</accession>
<sequence>MEKSEPFEEIDRKETKARISRTSETLTINFSGLFQRIFCTGHVRWFNKKEALKIIVRREMLSMVLESERSIGISCQLDNCCTRRGLLWEKLEGLWTRKVSDFQNGIMMGRRLALVKFLHIHQENKEVQNQLDINFHKISNPHVKPIQPIIPRDAIILTSTPKKKHENST</sequence>
<gene>
    <name evidence="1" type="ORF">CRE_21620</name>
</gene>
<reference evidence="1" key="1">
    <citation type="submission" date="2007-07" db="EMBL/GenBank/DDBJ databases">
        <title>PCAP assembly of the Caenorhabditis remanei genome.</title>
        <authorList>
            <consortium name="The Caenorhabditis remanei Sequencing Consortium"/>
            <person name="Wilson R.K."/>
        </authorList>
    </citation>
    <scope>NUCLEOTIDE SEQUENCE [LARGE SCALE GENOMIC DNA]</scope>
    <source>
        <strain evidence="1">PB4641</strain>
    </source>
</reference>
<evidence type="ECO:0000313" key="2">
    <source>
        <dbReference type="Proteomes" id="UP000008281"/>
    </source>
</evidence>
<protein>
    <submittedName>
        <fullName evidence="1">Uncharacterized protein</fullName>
    </submittedName>
</protein>